<dbReference type="FunFam" id="1.10.238.200:FF:000003">
    <property type="entry name" value="DCN1-like protein 3"/>
    <property type="match status" value="1"/>
</dbReference>
<feature type="compositionally biased region" description="Polar residues" evidence="11">
    <location>
        <begin position="55"/>
        <end position="64"/>
    </location>
</feature>
<dbReference type="GO" id="GO:0097602">
    <property type="term" value="F:cullin family protein binding"/>
    <property type="evidence" value="ECO:0007669"/>
    <property type="project" value="TreeGrafter"/>
</dbReference>
<evidence type="ECO:0000259" key="12">
    <source>
        <dbReference type="PROSITE" id="PS51229"/>
    </source>
</evidence>
<feature type="region of interest" description="Disordered" evidence="11">
    <location>
        <begin position="1"/>
        <end position="72"/>
    </location>
</feature>
<dbReference type="STRING" id="6573.A0A210QNI6"/>
<dbReference type="Proteomes" id="UP000242188">
    <property type="component" value="Unassembled WGS sequence"/>
</dbReference>
<evidence type="ECO:0000256" key="6">
    <source>
        <dbReference type="ARBA" id="ARBA00022707"/>
    </source>
</evidence>
<keyword evidence="5" id="KW-0963">Cytoplasm</keyword>
<evidence type="ECO:0000313" key="13">
    <source>
        <dbReference type="EMBL" id="OWF50307.1"/>
    </source>
</evidence>
<comment type="subcellular location">
    <subcellularLocation>
        <location evidence="2">Cell membrane</location>
    </subcellularLocation>
    <subcellularLocation>
        <location evidence="3">Cytoplasm</location>
        <location evidence="3">Perinuclear region</location>
    </subcellularLocation>
    <subcellularLocation>
        <location evidence="1">Nucleus</location>
    </subcellularLocation>
</comment>
<accession>A0A210QNI6</accession>
<dbReference type="AlphaFoldDB" id="A0A210QNI6"/>
<keyword evidence="4" id="KW-1003">Cell membrane</keyword>
<keyword evidence="6" id="KW-0519">Myristate</keyword>
<dbReference type="GO" id="GO:2000436">
    <property type="term" value="P:positive regulation of protein neddylation"/>
    <property type="evidence" value="ECO:0007669"/>
    <property type="project" value="UniProtKB-ARBA"/>
</dbReference>
<dbReference type="GO" id="GO:0000151">
    <property type="term" value="C:ubiquitin ligase complex"/>
    <property type="evidence" value="ECO:0007669"/>
    <property type="project" value="TreeGrafter"/>
</dbReference>
<dbReference type="InterPro" id="IPR042460">
    <property type="entry name" value="DCN1-like_PONY"/>
</dbReference>
<dbReference type="OrthoDB" id="27198at2759"/>
<evidence type="ECO:0000256" key="9">
    <source>
        <dbReference type="ARBA" id="ARBA00023288"/>
    </source>
</evidence>
<dbReference type="GO" id="GO:0045116">
    <property type="term" value="P:protein neddylation"/>
    <property type="evidence" value="ECO:0007669"/>
    <property type="project" value="TreeGrafter"/>
</dbReference>
<gene>
    <name evidence="13" type="ORF">KP79_PYT06284</name>
</gene>
<sequence length="299" mass="33906">MGKCQSCCETPGTSTSSRYSSTPRSASAAGTYRGRAGSQPQALNSDAGGGDVLSHLTSSRQPQPISDKKMFTPYPKLPPIKKHSNGDNKRLSFISRDYSESKIQTLFEQYKDPGEDAILAEGIEKFCADLDVNPDEFIVLVLAWKFQAKTMCKFTREEFVNGCKAIKSDSIKGIQSKFTDLLTEVKDKQNFKDLYRWTYKFGLDAESGQRTLPIDMTISLWKLVFSQTEPPIVQRWLEFLDVHPNIRGIPRDTWDMFLNFTEQVGDDLGSYDDTEAWPSLFDDFVENENDRQNQNVKTL</sequence>
<organism evidence="13 14">
    <name type="scientific">Mizuhopecten yessoensis</name>
    <name type="common">Japanese scallop</name>
    <name type="synonym">Patinopecten yessoensis</name>
    <dbReference type="NCBI Taxonomy" id="6573"/>
    <lineage>
        <taxon>Eukaryota</taxon>
        <taxon>Metazoa</taxon>
        <taxon>Spiralia</taxon>
        <taxon>Lophotrochozoa</taxon>
        <taxon>Mollusca</taxon>
        <taxon>Bivalvia</taxon>
        <taxon>Autobranchia</taxon>
        <taxon>Pteriomorphia</taxon>
        <taxon>Pectinida</taxon>
        <taxon>Pectinoidea</taxon>
        <taxon>Pectinidae</taxon>
        <taxon>Mizuhopecten</taxon>
    </lineage>
</organism>
<dbReference type="Gene3D" id="1.10.238.10">
    <property type="entry name" value="EF-hand"/>
    <property type="match status" value="1"/>
</dbReference>
<dbReference type="GO" id="GO:0005634">
    <property type="term" value="C:nucleus"/>
    <property type="evidence" value="ECO:0007669"/>
    <property type="project" value="UniProtKB-SubCell"/>
</dbReference>
<dbReference type="GO" id="GO:0005886">
    <property type="term" value="C:plasma membrane"/>
    <property type="evidence" value="ECO:0007669"/>
    <property type="project" value="UniProtKB-SubCell"/>
</dbReference>
<dbReference type="InterPro" id="IPR005176">
    <property type="entry name" value="PONY_dom"/>
</dbReference>
<feature type="domain" description="DCUN1" evidence="12">
    <location>
        <begin position="98"/>
        <end position="289"/>
    </location>
</feature>
<keyword evidence="7" id="KW-0472">Membrane</keyword>
<evidence type="ECO:0000256" key="4">
    <source>
        <dbReference type="ARBA" id="ARBA00022475"/>
    </source>
</evidence>
<evidence type="ECO:0000256" key="5">
    <source>
        <dbReference type="ARBA" id="ARBA00022490"/>
    </source>
</evidence>
<dbReference type="Pfam" id="PF03556">
    <property type="entry name" value="Cullin_binding"/>
    <property type="match status" value="1"/>
</dbReference>
<keyword evidence="8" id="KW-0539">Nucleus</keyword>
<comment type="caution">
    <text evidence="13">The sequence shown here is derived from an EMBL/GenBank/DDBJ whole genome shotgun (WGS) entry which is preliminary data.</text>
</comment>
<evidence type="ECO:0000256" key="8">
    <source>
        <dbReference type="ARBA" id="ARBA00023242"/>
    </source>
</evidence>
<protein>
    <recommendedName>
        <fullName evidence="10">Defective in cullin neddylation protein</fullName>
    </recommendedName>
</protein>
<dbReference type="FunFam" id="1.10.238.10:FF:000126">
    <property type="entry name" value="DCN1-like protein"/>
    <property type="match status" value="1"/>
</dbReference>
<dbReference type="PANTHER" id="PTHR12281">
    <property type="entry name" value="RP42 RELATED"/>
    <property type="match status" value="1"/>
</dbReference>
<evidence type="ECO:0000256" key="11">
    <source>
        <dbReference type="SAM" id="MobiDB-lite"/>
    </source>
</evidence>
<dbReference type="Gene3D" id="1.10.238.200">
    <property type="entry name" value="Cullin, PONY binding domain"/>
    <property type="match status" value="1"/>
</dbReference>
<proteinExistence type="predicted"/>
<evidence type="ECO:0000256" key="7">
    <source>
        <dbReference type="ARBA" id="ARBA00023136"/>
    </source>
</evidence>
<evidence type="ECO:0000313" key="14">
    <source>
        <dbReference type="Proteomes" id="UP000242188"/>
    </source>
</evidence>
<dbReference type="GO" id="GO:0031624">
    <property type="term" value="F:ubiquitin conjugating enzyme binding"/>
    <property type="evidence" value="ECO:0007669"/>
    <property type="project" value="TreeGrafter"/>
</dbReference>
<dbReference type="InterPro" id="IPR014764">
    <property type="entry name" value="DCN-prot"/>
</dbReference>
<reference evidence="13 14" key="1">
    <citation type="journal article" date="2017" name="Nat. Ecol. Evol.">
        <title>Scallop genome provides insights into evolution of bilaterian karyotype and development.</title>
        <authorList>
            <person name="Wang S."/>
            <person name="Zhang J."/>
            <person name="Jiao W."/>
            <person name="Li J."/>
            <person name="Xun X."/>
            <person name="Sun Y."/>
            <person name="Guo X."/>
            <person name="Huan P."/>
            <person name="Dong B."/>
            <person name="Zhang L."/>
            <person name="Hu X."/>
            <person name="Sun X."/>
            <person name="Wang J."/>
            <person name="Zhao C."/>
            <person name="Wang Y."/>
            <person name="Wang D."/>
            <person name="Huang X."/>
            <person name="Wang R."/>
            <person name="Lv J."/>
            <person name="Li Y."/>
            <person name="Zhang Z."/>
            <person name="Liu B."/>
            <person name="Lu W."/>
            <person name="Hui Y."/>
            <person name="Liang J."/>
            <person name="Zhou Z."/>
            <person name="Hou R."/>
            <person name="Li X."/>
            <person name="Liu Y."/>
            <person name="Li H."/>
            <person name="Ning X."/>
            <person name="Lin Y."/>
            <person name="Zhao L."/>
            <person name="Xing Q."/>
            <person name="Dou J."/>
            <person name="Li Y."/>
            <person name="Mao J."/>
            <person name="Guo H."/>
            <person name="Dou H."/>
            <person name="Li T."/>
            <person name="Mu C."/>
            <person name="Jiang W."/>
            <person name="Fu Q."/>
            <person name="Fu X."/>
            <person name="Miao Y."/>
            <person name="Liu J."/>
            <person name="Yu Q."/>
            <person name="Li R."/>
            <person name="Liao H."/>
            <person name="Li X."/>
            <person name="Kong Y."/>
            <person name="Jiang Z."/>
            <person name="Chourrout D."/>
            <person name="Li R."/>
            <person name="Bao Z."/>
        </authorList>
    </citation>
    <scope>NUCLEOTIDE SEQUENCE [LARGE SCALE GENOMIC DNA]</scope>
    <source>
        <strain evidence="13 14">PY_sf001</strain>
    </source>
</reference>
<dbReference type="EMBL" id="NEDP02002665">
    <property type="protein sequence ID" value="OWF50307.1"/>
    <property type="molecule type" value="Genomic_DNA"/>
</dbReference>
<evidence type="ECO:0000256" key="2">
    <source>
        <dbReference type="ARBA" id="ARBA00004236"/>
    </source>
</evidence>
<dbReference type="PANTHER" id="PTHR12281:SF31">
    <property type="entry name" value="DCN1-LIKE PROTEIN 3"/>
    <property type="match status" value="1"/>
</dbReference>
<keyword evidence="9" id="KW-0449">Lipoprotein</keyword>
<evidence type="ECO:0000256" key="10">
    <source>
        <dbReference type="RuleBase" id="RU410713"/>
    </source>
</evidence>
<keyword evidence="14" id="KW-1185">Reference proteome</keyword>
<dbReference type="GO" id="GO:0048471">
    <property type="term" value="C:perinuclear region of cytoplasm"/>
    <property type="evidence" value="ECO:0007669"/>
    <property type="project" value="UniProtKB-SubCell"/>
</dbReference>
<name>A0A210QNI6_MIZYE</name>
<dbReference type="PROSITE" id="PS51229">
    <property type="entry name" value="DCUN1"/>
    <property type="match status" value="1"/>
</dbReference>
<evidence type="ECO:0000256" key="1">
    <source>
        <dbReference type="ARBA" id="ARBA00004123"/>
    </source>
</evidence>
<comment type="function">
    <text evidence="10">Neddylation of cullins play an essential role in the regulation of SCF-type complexes activity.</text>
</comment>
<dbReference type="GO" id="GO:0032182">
    <property type="term" value="F:ubiquitin-like protein binding"/>
    <property type="evidence" value="ECO:0007669"/>
    <property type="project" value="TreeGrafter"/>
</dbReference>
<evidence type="ECO:0000256" key="3">
    <source>
        <dbReference type="ARBA" id="ARBA00004556"/>
    </source>
</evidence>
<feature type="compositionally biased region" description="Low complexity" evidence="11">
    <location>
        <begin position="13"/>
        <end position="29"/>
    </location>
</feature>